<dbReference type="Pfam" id="PF07995">
    <property type="entry name" value="GSDH"/>
    <property type="match status" value="1"/>
</dbReference>
<feature type="domain" description="Glucose/Sorbosone dehydrogenase" evidence="1">
    <location>
        <begin position="105"/>
        <end position="285"/>
    </location>
</feature>
<evidence type="ECO:0000313" key="2">
    <source>
        <dbReference type="EMBL" id="KKL60009.1"/>
    </source>
</evidence>
<evidence type="ECO:0000259" key="1">
    <source>
        <dbReference type="Pfam" id="PF07995"/>
    </source>
</evidence>
<dbReference type="SUPFAM" id="SSF50952">
    <property type="entry name" value="Soluble quinoprotein glucose dehydrogenase"/>
    <property type="match status" value="1"/>
</dbReference>
<dbReference type="EMBL" id="LAZR01029292">
    <property type="protein sequence ID" value="KKL60009.1"/>
    <property type="molecule type" value="Genomic_DNA"/>
</dbReference>
<accession>A0A0F9DEC9</accession>
<protein>
    <recommendedName>
        <fullName evidence="1">Glucose/Sorbosone dehydrogenase domain-containing protein</fullName>
    </recommendedName>
</protein>
<dbReference type="AlphaFoldDB" id="A0A0F9DEC9"/>
<proteinExistence type="predicted"/>
<dbReference type="PANTHER" id="PTHR19328">
    <property type="entry name" value="HEDGEHOG-INTERACTING PROTEIN"/>
    <property type="match status" value="1"/>
</dbReference>
<dbReference type="PANTHER" id="PTHR19328:SF75">
    <property type="entry name" value="ALDOSE SUGAR DEHYDROGENASE YLII"/>
    <property type="match status" value="1"/>
</dbReference>
<feature type="non-terminal residue" evidence="2">
    <location>
        <position position="404"/>
    </location>
</feature>
<dbReference type="InterPro" id="IPR011041">
    <property type="entry name" value="Quinoprot_gluc/sorb_DH_b-prop"/>
</dbReference>
<name>A0A0F9DEC9_9ZZZZ</name>
<comment type="caution">
    <text evidence="2">The sequence shown here is derived from an EMBL/GenBank/DDBJ whole genome shotgun (WGS) entry which is preliminary data.</text>
</comment>
<gene>
    <name evidence="2" type="ORF">LCGC14_2209630</name>
</gene>
<reference evidence="2" key="1">
    <citation type="journal article" date="2015" name="Nature">
        <title>Complex archaea that bridge the gap between prokaryotes and eukaryotes.</title>
        <authorList>
            <person name="Spang A."/>
            <person name="Saw J.H."/>
            <person name="Jorgensen S.L."/>
            <person name="Zaremba-Niedzwiedzka K."/>
            <person name="Martijn J."/>
            <person name="Lind A.E."/>
            <person name="van Eijk R."/>
            <person name="Schleper C."/>
            <person name="Guy L."/>
            <person name="Ettema T.J."/>
        </authorList>
    </citation>
    <scope>NUCLEOTIDE SEQUENCE</scope>
</reference>
<dbReference type="InterPro" id="IPR011042">
    <property type="entry name" value="6-blade_b-propeller_TolB-like"/>
</dbReference>
<dbReference type="Gene3D" id="2.120.10.30">
    <property type="entry name" value="TolB, C-terminal domain"/>
    <property type="match status" value="1"/>
</dbReference>
<dbReference type="InterPro" id="IPR012938">
    <property type="entry name" value="Glc/Sorbosone_DH"/>
</dbReference>
<sequence length="404" mass="45472">MDLTKNPRRINKLDNEYDESGLLGLAFHPKDKKRFFIFYTTSDKRYRTIAPPDVEDRLYFVPKDMGGELGLVVRNIADLDGLPISFEVEGEKEPLPKPVFWQVVSEFEIGRNGKPKMSSERVLFGIPQYWETHNSGKIAFGPDGYLYITTADGGPNGDPRNNSQNLASLEGKILRIDVNKKNGPGGRRYGIPKSNPFVKNKKAAPEVYAFGLRNAWGLAWDTKKRLWTVDVGDADEGWEGVEIIKAGGNYGWRLREGTHRSEWGNLKLDATNKKFIPPVYEYAYTEGGAAIGGYPKTKDGIDNANNMLQVAIDNISDPYKMAEMRNLINDSIPHRRAILSVICTGYAFYLVHRTYNKLTANTEANISTIISNIITDKGDFVASTSVETNTQQSNQFYNDDEMSW</sequence>
<organism evidence="2">
    <name type="scientific">marine sediment metagenome</name>
    <dbReference type="NCBI Taxonomy" id="412755"/>
    <lineage>
        <taxon>unclassified sequences</taxon>
        <taxon>metagenomes</taxon>
        <taxon>ecological metagenomes</taxon>
    </lineage>
</organism>